<dbReference type="Pfam" id="PF04389">
    <property type="entry name" value="Peptidase_M28"/>
    <property type="match status" value="1"/>
</dbReference>
<dbReference type="InterPro" id="IPR045175">
    <property type="entry name" value="M28_fam"/>
</dbReference>
<evidence type="ECO:0000313" key="2">
    <source>
        <dbReference type="EMBL" id="EFQ79257.1"/>
    </source>
</evidence>
<protein>
    <submittedName>
        <fullName evidence="2">Peptidase, M28 family</fullName>
    </submittedName>
</protein>
<dbReference type="PANTHER" id="PTHR12147:SF26">
    <property type="entry name" value="PEPTIDASE M28 DOMAIN-CONTAINING PROTEIN"/>
    <property type="match status" value="1"/>
</dbReference>
<dbReference type="RefSeq" id="WP_008202720.1">
    <property type="nucleotide sequence ID" value="NZ_CM001023.1"/>
</dbReference>
<dbReference type="PANTHER" id="PTHR12147">
    <property type="entry name" value="METALLOPEPTIDASE M28 FAMILY MEMBER"/>
    <property type="match status" value="1"/>
</dbReference>
<sequence length="312" mass="35476">MKQRLIILMIFILMSCSKSHEEKVILYNFPQDIKQAQIEIVSSLSGNQPIQPIGVQLKARATLRERELSRAYLIELLKNLSLQPIEQNYRQKNINPFVDILIGPFKGTNIYGILPATVNTNQYIILGAHYDTARDCPGANDNASAISLLYGVAKKISEIPSREVNVLIVFFDQEEEDLIGSKAFARYIKKNEYDILSVHTFDQIAWDKDQDNAIELELPTAELEEIYKEQGLKLDIPIHTTKVNSTDHQSFRDIGFNAVGITEEFVNKDTSPYKDTPEDTFETVNFDYVESTTNLVYEVIKTLVTKTKGDGY</sequence>
<gene>
    <name evidence="2" type="ORF">ALPR1_21202</name>
</gene>
<dbReference type="GO" id="GO:0006508">
    <property type="term" value="P:proteolysis"/>
    <property type="evidence" value="ECO:0007669"/>
    <property type="project" value="InterPro"/>
</dbReference>
<organism evidence="2 3">
    <name type="scientific">Algoriphagus machipongonensis</name>
    <dbReference type="NCBI Taxonomy" id="388413"/>
    <lineage>
        <taxon>Bacteria</taxon>
        <taxon>Pseudomonadati</taxon>
        <taxon>Bacteroidota</taxon>
        <taxon>Cytophagia</taxon>
        <taxon>Cytophagales</taxon>
        <taxon>Cyclobacteriaceae</taxon>
        <taxon>Algoriphagus</taxon>
    </lineage>
</organism>
<name>E2RUF5_9BACT</name>
<keyword evidence="3" id="KW-1185">Reference proteome</keyword>
<feature type="domain" description="Peptidase M28" evidence="1">
    <location>
        <begin position="109"/>
        <end position="298"/>
    </location>
</feature>
<dbReference type="PROSITE" id="PS51257">
    <property type="entry name" value="PROKAR_LIPOPROTEIN"/>
    <property type="match status" value="1"/>
</dbReference>
<reference evidence="2 3" key="1">
    <citation type="journal article" date="2011" name="J. Bacteriol.">
        <title>Complete genome sequence of Algoriphagus sp. PR1, bacterial prey of a colony-forming choanoflagellate.</title>
        <authorList>
            <person name="Alegado R.A."/>
            <person name="Ferriera S."/>
            <person name="Nusbaum C."/>
            <person name="Young S.K."/>
            <person name="Zeng Q."/>
            <person name="Imamovic A."/>
            <person name="Fairclough S.R."/>
            <person name="King N."/>
        </authorList>
    </citation>
    <scope>NUCLEOTIDE SEQUENCE [LARGE SCALE GENOMIC DNA]</scope>
    <source>
        <strain evidence="2 3">PR1</strain>
    </source>
</reference>
<dbReference type="SUPFAM" id="SSF53187">
    <property type="entry name" value="Zn-dependent exopeptidases"/>
    <property type="match status" value="1"/>
</dbReference>
<dbReference type="HOGENOM" id="CLU_890357_0_0_10"/>
<proteinExistence type="predicted"/>
<dbReference type="EMBL" id="AAXU02000001">
    <property type="protein sequence ID" value="EFQ79257.1"/>
    <property type="molecule type" value="Genomic_DNA"/>
</dbReference>
<dbReference type="InterPro" id="IPR007484">
    <property type="entry name" value="Peptidase_M28"/>
</dbReference>
<evidence type="ECO:0000313" key="3">
    <source>
        <dbReference type="Proteomes" id="UP000003919"/>
    </source>
</evidence>
<dbReference type="Gene3D" id="3.40.630.10">
    <property type="entry name" value="Zn peptidases"/>
    <property type="match status" value="1"/>
</dbReference>
<accession>E2RUF5</accession>
<dbReference type="EMBL" id="CM001023">
    <property type="protein sequence ID" value="EFQ79257.1"/>
    <property type="molecule type" value="Genomic_DNA"/>
</dbReference>
<dbReference type="GO" id="GO:0008235">
    <property type="term" value="F:metalloexopeptidase activity"/>
    <property type="evidence" value="ECO:0007669"/>
    <property type="project" value="InterPro"/>
</dbReference>
<dbReference type="AlphaFoldDB" id="E2RUF5"/>
<dbReference type="OrthoDB" id="9789219at2"/>
<comment type="caution">
    <text evidence="2">The sequence shown here is derived from an EMBL/GenBank/DDBJ whole genome shotgun (WGS) entry which is preliminary data.</text>
</comment>
<dbReference type="Proteomes" id="UP000003919">
    <property type="component" value="Chromosome"/>
</dbReference>
<dbReference type="STRING" id="388413.ALPR1_21202"/>
<dbReference type="eggNOG" id="COG2234">
    <property type="taxonomic scope" value="Bacteria"/>
</dbReference>
<evidence type="ECO:0000259" key="1">
    <source>
        <dbReference type="Pfam" id="PF04389"/>
    </source>
</evidence>